<sequence length="251" mass="28410">MGIVPTEMELILEQTQQGISHEVSRQSVKVKELQEILQVLKVTSAQGGKDYKMAERDYDWLKISSFFIIAVQTSGSGNTLHWQWELILPVGMPCAFYSQQSSPKLDAPSSLIANSWQWDLHSSGSGNTLHWQWELILPVGTLSWQVSRDMLCIPSFLMRNSSRARAKGLAMYSASVLDMVVLFYFFDDQLTNLSPNNYILPGVLFCYLAKVDAVQRLKENALRDYRCWFDVTVVGSRLMLLGKVDTTAEVT</sequence>
<organism evidence="1">
    <name type="scientific">Tanacetum cinerariifolium</name>
    <name type="common">Dalmatian daisy</name>
    <name type="synonym">Chrysanthemum cinerariifolium</name>
    <dbReference type="NCBI Taxonomy" id="118510"/>
    <lineage>
        <taxon>Eukaryota</taxon>
        <taxon>Viridiplantae</taxon>
        <taxon>Streptophyta</taxon>
        <taxon>Embryophyta</taxon>
        <taxon>Tracheophyta</taxon>
        <taxon>Spermatophyta</taxon>
        <taxon>Magnoliopsida</taxon>
        <taxon>eudicotyledons</taxon>
        <taxon>Gunneridae</taxon>
        <taxon>Pentapetalae</taxon>
        <taxon>asterids</taxon>
        <taxon>campanulids</taxon>
        <taxon>Asterales</taxon>
        <taxon>Asteraceae</taxon>
        <taxon>Asteroideae</taxon>
        <taxon>Anthemideae</taxon>
        <taxon>Anthemidinae</taxon>
        <taxon>Tanacetum</taxon>
    </lineage>
</organism>
<gene>
    <name evidence="1" type="ORF">Tci_057444</name>
</gene>
<protein>
    <submittedName>
        <fullName evidence="1">Uncharacterized protein</fullName>
    </submittedName>
</protein>
<name>A0A6L2NGW5_TANCI</name>
<accession>A0A6L2NGW5</accession>
<dbReference type="EMBL" id="BKCJ010009115">
    <property type="protein sequence ID" value="GEU85466.1"/>
    <property type="molecule type" value="Genomic_DNA"/>
</dbReference>
<proteinExistence type="predicted"/>
<comment type="caution">
    <text evidence="1">The sequence shown here is derived from an EMBL/GenBank/DDBJ whole genome shotgun (WGS) entry which is preliminary data.</text>
</comment>
<evidence type="ECO:0000313" key="1">
    <source>
        <dbReference type="EMBL" id="GEU85466.1"/>
    </source>
</evidence>
<reference evidence="1" key="1">
    <citation type="journal article" date="2019" name="Sci. Rep.">
        <title>Draft genome of Tanacetum cinerariifolium, the natural source of mosquito coil.</title>
        <authorList>
            <person name="Yamashiro T."/>
            <person name="Shiraishi A."/>
            <person name="Satake H."/>
            <person name="Nakayama K."/>
        </authorList>
    </citation>
    <scope>NUCLEOTIDE SEQUENCE</scope>
</reference>
<dbReference type="AlphaFoldDB" id="A0A6L2NGW5"/>